<dbReference type="SUPFAM" id="SSF53335">
    <property type="entry name" value="S-adenosyl-L-methionine-dependent methyltransferases"/>
    <property type="match status" value="1"/>
</dbReference>
<dbReference type="Proteomes" id="UP001213681">
    <property type="component" value="Unassembled WGS sequence"/>
</dbReference>
<dbReference type="GO" id="GO:0032259">
    <property type="term" value="P:methylation"/>
    <property type="evidence" value="ECO:0007669"/>
    <property type="project" value="UniProtKB-KW"/>
</dbReference>
<dbReference type="GeneID" id="81597928"/>
<keyword evidence="4" id="KW-0949">S-adenosyl-L-methionine</keyword>
<dbReference type="RefSeq" id="XP_056768412.1">
    <property type="nucleotide sequence ID" value="XM_056907685.1"/>
</dbReference>
<dbReference type="Gene3D" id="3.40.50.150">
    <property type="entry name" value="Vaccinia Virus protein VP39"/>
    <property type="match status" value="1"/>
</dbReference>
<evidence type="ECO:0000256" key="4">
    <source>
        <dbReference type="ARBA" id="ARBA00022691"/>
    </source>
</evidence>
<dbReference type="InterPro" id="IPR008854">
    <property type="entry name" value="TPMT"/>
</dbReference>
<dbReference type="InterPro" id="IPR029063">
    <property type="entry name" value="SAM-dependent_MTases_sf"/>
</dbReference>
<protein>
    <recommendedName>
        <fullName evidence="7">Thiol methyltransferase</fullName>
    </recommendedName>
</protein>
<comment type="caution">
    <text evidence="5">The sequence shown here is derived from an EMBL/GenBank/DDBJ whole genome shotgun (WGS) entry which is preliminary data.</text>
</comment>
<evidence type="ECO:0000256" key="2">
    <source>
        <dbReference type="ARBA" id="ARBA00022603"/>
    </source>
</evidence>
<keyword evidence="2" id="KW-0489">Methyltransferase</keyword>
<organism evidence="5 6">
    <name type="scientific">Penicillium daleae</name>
    <dbReference type="NCBI Taxonomy" id="63821"/>
    <lineage>
        <taxon>Eukaryota</taxon>
        <taxon>Fungi</taxon>
        <taxon>Dikarya</taxon>
        <taxon>Ascomycota</taxon>
        <taxon>Pezizomycotina</taxon>
        <taxon>Eurotiomycetes</taxon>
        <taxon>Eurotiomycetidae</taxon>
        <taxon>Eurotiales</taxon>
        <taxon>Aspergillaceae</taxon>
        <taxon>Penicillium</taxon>
    </lineage>
</organism>
<evidence type="ECO:0000256" key="3">
    <source>
        <dbReference type="ARBA" id="ARBA00022679"/>
    </source>
</evidence>
<proteinExistence type="predicted"/>
<dbReference type="Pfam" id="PF05724">
    <property type="entry name" value="TPMT"/>
    <property type="match status" value="1"/>
</dbReference>
<evidence type="ECO:0000313" key="5">
    <source>
        <dbReference type="EMBL" id="KAJ5456039.1"/>
    </source>
</evidence>
<keyword evidence="1" id="KW-0597">Phosphoprotein</keyword>
<accession>A0AAD6G4G7</accession>
<dbReference type="AlphaFoldDB" id="A0AAD6G4G7"/>
<dbReference type="EMBL" id="JAPVEA010000004">
    <property type="protein sequence ID" value="KAJ5456039.1"/>
    <property type="molecule type" value="Genomic_DNA"/>
</dbReference>
<feature type="non-terminal residue" evidence="5">
    <location>
        <position position="1"/>
    </location>
</feature>
<reference evidence="5" key="2">
    <citation type="journal article" date="2023" name="IMA Fungus">
        <title>Comparative genomic study of the Penicillium genus elucidates a diverse pangenome and 15 lateral gene transfer events.</title>
        <authorList>
            <person name="Petersen C."/>
            <person name="Sorensen T."/>
            <person name="Nielsen M.R."/>
            <person name="Sondergaard T.E."/>
            <person name="Sorensen J.L."/>
            <person name="Fitzpatrick D.A."/>
            <person name="Frisvad J.C."/>
            <person name="Nielsen K.L."/>
        </authorList>
    </citation>
    <scope>NUCLEOTIDE SEQUENCE</scope>
    <source>
        <strain evidence="5">IBT 16125</strain>
    </source>
</reference>
<dbReference type="PANTHER" id="PTHR32183">
    <property type="match status" value="1"/>
</dbReference>
<gene>
    <name evidence="5" type="ORF">N7458_004303</name>
</gene>
<sequence>ITTPTNIDPKDIQDGERRKALVPGCGRGVDVLLFASFRYDAYGLEYSAAAIEACNKEEKENYSRYRVRDKKVGKGKGDFFDDTWLKEIGVPRNGFNIIYDYTFFCALNPELRPKWALRHTELLASLPAGNLICLESPRHKDPLAPGPLFASPSEAYIEHLSHPGEKISYNDNGLVDADPLREPSKAGLERVAYWQLERTYTVGKDKNGVIRDRVSIWRRRD</sequence>
<keyword evidence="3" id="KW-0808">Transferase</keyword>
<evidence type="ECO:0008006" key="7">
    <source>
        <dbReference type="Google" id="ProtNLM"/>
    </source>
</evidence>
<reference evidence="5" key="1">
    <citation type="submission" date="2022-12" db="EMBL/GenBank/DDBJ databases">
        <authorList>
            <person name="Petersen C."/>
        </authorList>
    </citation>
    <scope>NUCLEOTIDE SEQUENCE</scope>
    <source>
        <strain evidence="5">IBT 16125</strain>
    </source>
</reference>
<dbReference type="PROSITE" id="PS51585">
    <property type="entry name" value="SAM_MT_TPMT"/>
    <property type="match status" value="1"/>
</dbReference>
<dbReference type="GO" id="GO:0008757">
    <property type="term" value="F:S-adenosylmethionine-dependent methyltransferase activity"/>
    <property type="evidence" value="ECO:0007669"/>
    <property type="project" value="InterPro"/>
</dbReference>
<dbReference type="PANTHER" id="PTHR32183:SF6">
    <property type="entry name" value="CYSTEINE SULFINATE DESULFINASE_CYSTEINE DESULFURASE AND RELATED ENZYMES"/>
    <property type="match status" value="1"/>
</dbReference>
<keyword evidence="6" id="KW-1185">Reference proteome</keyword>
<evidence type="ECO:0000256" key="1">
    <source>
        <dbReference type="ARBA" id="ARBA00022553"/>
    </source>
</evidence>
<evidence type="ECO:0000313" key="6">
    <source>
        <dbReference type="Proteomes" id="UP001213681"/>
    </source>
</evidence>
<name>A0AAD6G4G7_9EURO</name>